<dbReference type="RefSeq" id="WP_274359742.1">
    <property type="nucleotide sequence ID" value="NZ_CP118101.1"/>
</dbReference>
<gene>
    <name evidence="2" type="ORF">PUW23_07670</name>
</gene>
<dbReference type="SUPFAM" id="SSF55729">
    <property type="entry name" value="Acyl-CoA N-acyltransferases (Nat)"/>
    <property type="match status" value="1"/>
</dbReference>
<dbReference type="Proteomes" id="UP001220962">
    <property type="component" value="Chromosome"/>
</dbReference>
<protein>
    <submittedName>
        <fullName evidence="2">GNAT family N-acetyltransferase</fullName>
    </submittedName>
</protein>
<accession>A0AAX3N605</accession>
<dbReference type="PROSITE" id="PS51186">
    <property type="entry name" value="GNAT"/>
    <property type="match status" value="1"/>
</dbReference>
<dbReference type="InterPro" id="IPR000182">
    <property type="entry name" value="GNAT_dom"/>
</dbReference>
<evidence type="ECO:0000313" key="3">
    <source>
        <dbReference type="Proteomes" id="UP001220962"/>
    </source>
</evidence>
<proteinExistence type="predicted"/>
<feature type="domain" description="N-acetyltransferase" evidence="1">
    <location>
        <begin position="1"/>
        <end position="149"/>
    </location>
</feature>
<evidence type="ECO:0000259" key="1">
    <source>
        <dbReference type="PROSITE" id="PS51186"/>
    </source>
</evidence>
<reference evidence="2" key="1">
    <citation type="submission" date="2023-02" db="EMBL/GenBank/DDBJ databases">
        <title>Pathogen: clinical or host-associated sample.</title>
        <authorList>
            <person name="Hergert J."/>
            <person name="Casey R."/>
            <person name="Wagner J."/>
            <person name="Young E.L."/>
            <person name="Oakeson K.F."/>
        </authorList>
    </citation>
    <scope>NUCLEOTIDE SEQUENCE</scope>
    <source>
        <strain evidence="2">2022CK-00830</strain>
    </source>
</reference>
<dbReference type="InterPro" id="IPR016181">
    <property type="entry name" value="Acyl_CoA_acyltransferase"/>
</dbReference>
<dbReference type="AlphaFoldDB" id="A0AAX3N605"/>
<sequence>MIRLCSSVEMQEIYEIVNDASRAYKGIIPEDCYHEPYMPMDELQSEIESGVVFWGYELEGNLIGVMGIQDRGEVSLIRHAYVKTNSRQKGIGSMLLTHLLELTNKPVLIGTWADASWAIRFYNKHGFNRVSQEDKMRLLKAYWTVPDRQIETSVVLSNE</sequence>
<dbReference type="EMBL" id="CP118101">
    <property type="protein sequence ID" value="WDH84082.1"/>
    <property type="molecule type" value="Genomic_DNA"/>
</dbReference>
<name>A0AAX3N605_9BACL</name>
<organism evidence="2 3">
    <name type="scientific">Paenibacillus urinalis</name>
    <dbReference type="NCBI Taxonomy" id="521520"/>
    <lineage>
        <taxon>Bacteria</taxon>
        <taxon>Bacillati</taxon>
        <taxon>Bacillota</taxon>
        <taxon>Bacilli</taxon>
        <taxon>Bacillales</taxon>
        <taxon>Paenibacillaceae</taxon>
        <taxon>Paenibacillus</taxon>
    </lineage>
</organism>
<evidence type="ECO:0000313" key="2">
    <source>
        <dbReference type="EMBL" id="WDH84082.1"/>
    </source>
</evidence>
<dbReference type="GO" id="GO:0016747">
    <property type="term" value="F:acyltransferase activity, transferring groups other than amino-acyl groups"/>
    <property type="evidence" value="ECO:0007669"/>
    <property type="project" value="InterPro"/>
</dbReference>
<dbReference type="Gene3D" id="3.40.630.30">
    <property type="match status" value="1"/>
</dbReference>
<dbReference type="CDD" id="cd04301">
    <property type="entry name" value="NAT_SF"/>
    <property type="match status" value="1"/>
</dbReference>
<dbReference type="Pfam" id="PF13508">
    <property type="entry name" value="Acetyltransf_7"/>
    <property type="match status" value="1"/>
</dbReference>